<comment type="caution">
    <text evidence="2">The sequence shown here is derived from an EMBL/GenBank/DDBJ whole genome shotgun (WGS) entry which is preliminary data.</text>
</comment>
<feature type="compositionally biased region" description="Acidic residues" evidence="1">
    <location>
        <begin position="302"/>
        <end position="317"/>
    </location>
</feature>
<reference evidence="2 3" key="1">
    <citation type="submission" date="2019-06" db="EMBL/GenBank/DDBJ databases">
        <title>Sequencing the genomes of 1000 actinobacteria strains.</title>
        <authorList>
            <person name="Klenk H.-P."/>
        </authorList>
    </citation>
    <scope>NUCLEOTIDE SEQUENCE [LARGE SCALE GENOMIC DNA]</scope>
    <source>
        <strain evidence="2 3">DSM 45511</strain>
    </source>
</reference>
<feature type="compositionally biased region" description="Basic and acidic residues" evidence="1">
    <location>
        <begin position="48"/>
        <end position="61"/>
    </location>
</feature>
<proteinExistence type="predicted"/>
<sequence>MAQILSGDGSDAPATEVITVADLLSRHAPVPVQRQEPDTGGISVGALLRREGRAPHSDRLQLRPQQQAPSSDESRSDRRVLVRRGAIAAGTLLAAGSVLGAAMLADVAPTANQSPATGGAEDDGPYAGQGLLDPEGPVAAPQDSVVIDQAAARDPLDPGTAAPSNWVPVAFPGALPGDDDGGDPPANGASGDSSGDESSRTAATTGDDDDDEPAEKSTSDSSESSSSSDSSRSSSASDSSSSKDSGDNSDEEKSDDRQGRGLVGGLLGTVGDVLDGDDDDSEKNDGDDEDRKSSRSMSLFSADDDEDSSAPRDEDDSESRSSAESSDSDDSEDRDSDDGGDSDDDGDRGLVRSVTDTVGSLLG</sequence>
<evidence type="ECO:0000313" key="3">
    <source>
        <dbReference type="Proteomes" id="UP000319818"/>
    </source>
</evidence>
<feature type="compositionally biased region" description="Low complexity" evidence="1">
    <location>
        <begin position="183"/>
        <end position="193"/>
    </location>
</feature>
<organism evidence="2 3">
    <name type="scientific">Pseudonocardia cypriaca</name>
    <dbReference type="NCBI Taxonomy" id="882449"/>
    <lineage>
        <taxon>Bacteria</taxon>
        <taxon>Bacillati</taxon>
        <taxon>Actinomycetota</taxon>
        <taxon>Actinomycetes</taxon>
        <taxon>Pseudonocardiales</taxon>
        <taxon>Pseudonocardiaceae</taxon>
        <taxon>Pseudonocardia</taxon>
    </lineage>
</organism>
<accession>A0A543FMR8</accession>
<feature type="region of interest" description="Disordered" evidence="1">
    <location>
        <begin position="111"/>
        <end position="363"/>
    </location>
</feature>
<dbReference type="EMBL" id="VFPH01000003">
    <property type="protein sequence ID" value="TQM35167.1"/>
    <property type="molecule type" value="Genomic_DNA"/>
</dbReference>
<feature type="region of interest" description="Disordered" evidence="1">
    <location>
        <begin position="29"/>
        <end position="78"/>
    </location>
</feature>
<dbReference type="AlphaFoldDB" id="A0A543FMR8"/>
<feature type="compositionally biased region" description="Low complexity" evidence="1">
    <location>
        <begin position="219"/>
        <end position="243"/>
    </location>
</feature>
<protein>
    <submittedName>
        <fullName evidence="2">Uncharacterized protein</fullName>
    </submittedName>
</protein>
<name>A0A543FMR8_9PSEU</name>
<feature type="compositionally biased region" description="Acidic residues" evidence="1">
    <location>
        <begin position="274"/>
        <end position="288"/>
    </location>
</feature>
<evidence type="ECO:0000256" key="1">
    <source>
        <dbReference type="SAM" id="MobiDB-lite"/>
    </source>
</evidence>
<feature type="compositionally biased region" description="Polar residues" evidence="1">
    <location>
        <begin position="354"/>
        <end position="363"/>
    </location>
</feature>
<evidence type="ECO:0000313" key="2">
    <source>
        <dbReference type="EMBL" id="TQM35167.1"/>
    </source>
</evidence>
<dbReference type="Proteomes" id="UP000319818">
    <property type="component" value="Unassembled WGS sequence"/>
</dbReference>
<feature type="compositionally biased region" description="Acidic residues" evidence="1">
    <location>
        <begin position="326"/>
        <end position="346"/>
    </location>
</feature>
<gene>
    <name evidence="2" type="ORF">FB388_6595</name>
</gene>
<keyword evidence="3" id="KW-1185">Reference proteome</keyword>